<dbReference type="GO" id="GO:0006086">
    <property type="term" value="P:pyruvate decarboxylation to acetyl-CoA"/>
    <property type="evidence" value="ECO:0007669"/>
    <property type="project" value="TreeGrafter"/>
</dbReference>
<dbReference type="PANTHER" id="PTHR11516:SF60">
    <property type="entry name" value="PYRUVATE DEHYDROGENASE E1 COMPONENT SUBUNIT ALPHA"/>
    <property type="match status" value="1"/>
</dbReference>
<dbReference type="EMBL" id="UINC01015794">
    <property type="protein sequence ID" value="SVA66247.1"/>
    <property type="molecule type" value="Genomic_DNA"/>
</dbReference>
<comment type="cofactor">
    <cofactor evidence="1">
        <name>thiamine diphosphate</name>
        <dbReference type="ChEBI" id="CHEBI:58937"/>
    </cofactor>
</comment>
<organism evidence="5">
    <name type="scientific">marine metagenome</name>
    <dbReference type="NCBI Taxonomy" id="408172"/>
    <lineage>
        <taxon>unclassified sequences</taxon>
        <taxon>metagenomes</taxon>
        <taxon>ecological metagenomes</taxon>
    </lineage>
</organism>
<name>A0A381XPW6_9ZZZZ</name>
<dbReference type="CDD" id="cd02000">
    <property type="entry name" value="TPP_E1_PDC_ADC_BCADC"/>
    <property type="match status" value="1"/>
</dbReference>
<dbReference type="GO" id="GO:0004739">
    <property type="term" value="F:pyruvate dehydrogenase (acetyl-transferring) activity"/>
    <property type="evidence" value="ECO:0007669"/>
    <property type="project" value="TreeGrafter"/>
</dbReference>
<dbReference type="Gene3D" id="3.40.50.970">
    <property type="match status" value="1"/>
</dbReference>
<dbReference type="PANTHER" id="PTHR11516">
    <property type="entry name" value="PYRUVATE DEHYDROGENASE E1 COMPONENT, ALPHA SUBUNIT BACTERIAL AND ORGANELLAR"/>
    <property type="match status" value="1"/>
</dbReference>
<proteinExistence type="predicted"/>
<gene>
    <name evidence="5" type="ORF">METZ01_LOCUS119101</name>
</gene>
<dbReference type="InterPro" id="IPR001017">
    <property type="entry name" value="DH_E1"/>
</dbReference>
<dbReference type="AlphaFoldDB" id="A0A381XPW6"/>
<reference evidence="5" key="1">
    <citation type="submission" date="2018-05" db="EMBL/GenBank/DDBJ databases">
        <authorList>
            <person name="Lanie J.A."/>
            <person name="Ng W.-L."/>
            <person name="Kazmierczak K.M."/>
            <person name="Andrzejewski T.M."/>
            <person name="Davidsen T.M."/>
            <person name="Wayne K.J."/>
            <person name="Tettelin H."/>
            <person name="Glass J.I."/>
            <person name="Rusch D."/>
            <person name="Podicherti R."/>
            <person name="Tsui H.-C.T."/>
            <person name="Winkler M.E."/>
        </authorList>
    </citation>
    <scope>NUCLEOTIDE SEQUENCE</scope>
</reference>
<dbReference type="SUPFAM" id="SSF52518">
    <property type="entry name" value="Thiamin diphosphate-binding fold (THDP-binding)"/>
    <property type="match status" value="1"/>
</dbReference>
<evidence type="ECO:0000256" key="3">
    <source>
        <dbReference type="ARBA" id="ARBA00023052"/>
    </source>
</evidence>
<keyword evidence="2" id="KW-0560">Oxidoreductase</keyword>
<dbReference type="InterPro" id="IPR050642">
    <property type="entry name" value="PDH_E1_Alpha_Subunit"/>
</dbReference>
<evidence type="ECO:0000313" key="5">
    <source>
        <dbReference type="EMBL" id="SVA66247.1"/>
    </source>
</evidence>
<evidence type="ECO:0000256" key="2">
    <source>
        <dbReference type="ARBA" id="ARBA00023002"/>
    </source>
</evidence>
<keyword evidence="3" id="KW-0786">Thiamine pyrophosphate</keyword>
<protein>
    <recommendedName>
        <fullName evidence="4">Dehydrogenase E1 component domain-containing protein</fullName>
    </recommendedName>
</protein>
<dbReference type="Pfam" id="PF00676">
    <property type="entry name" value="E1_dh"/>
    <property type="match status" value="1"/>
</dbReference>
<accession>A0A381XPW6</accession>
<evidence type="ECO:0000256" key="1">
    <source>
        <dbReference type="ARBA" id="ARBA00001964"/>
    </source>
</evidence>
<dbReference type="InterPro" id="IPR029061">
    <property type="entry name" value="THDP-binding"/>
</dbReference>
<evidence type="ECO:0000259" key="4">
    <source>
        <dbReference type="Pfam" id="PF00676"/>
    </source>
</evidence>
<sequence>MIRIRMVEERIVDLYPEQEMRCPVHLSIGQEAAAVGVCSVLERDDWVFSGHRNHAHYLAKGGDLKQMLAELYGKATGCCGGKGGSMHLTDLDAGFVGATPIVGSTVPIAVGAALTAQMRGDGRMVAVFFGDGAMETGVVHESLNFASLKRLPVLFSCENNLYSVYSPLPVRQPEHRTISQLAAGHGITTFSADGNDVDQVVEVSKSARDVIDSGKGPVFLELSTYRWREHCGPNYDNDIGYRSETEFLDWQKRDPVERTMAVVGSDRISAAVAGIREEIAAAVAFAKSSPFPEPSSAADHVYA</sequence>
<feature type="domain" description="Dehydrogenase E1 component" evidence="4">
    <location>
        <begin position="2"/>
        <end position="294"/>
    </location>
</feature>